<dbReference type="EMBL" id="MU266555">
    <property type="protein sequence ID" value="KAH7920869.1"/>
    <property type="molecule type" value="Genomic_DNA"/>
</dbReference>
<comment type="caution">
    <text evidence="1">The sequence shown here is derived from an EMBL/GenBank/DDBJ whole genome shotgun (WGS) entry which is preliminary data.</text>
</comment>
<gene>
    <name evidence="1" type="ORF">BV22DRAFT_1039323</name>
</gene>
<sequence length="56" mass="6010">MTQPCAAPFRSAFAHSEAYVVPCVANCPQYTTQGSAGSVQMHNPIQWALFSSSVSF</sequence>
<accession>A0ACB8B6H7</accession>
<reference evidence="1" key="1">
    <citation type="journal article" date="2021" name="New Phytol.">
        <title>Evolutionary innovations through gain and loss of genes in the ectomycorrhizal Boletales.</title>
        <authorList>
            <person name="Wu G."/>
            <person name="Miyauchi S."/>
            <person name="Morin E."/>
            <person name="Kuo A."/>
            <person name="Drula E."/>
            <person name="Varga T."/>
            <person name="Kohler A."/>
            <person name="Feng B."/>
            <person name="Cao Y."/>
            <person name="Lipzen A."/>
            <person name="Daum C."/>
            <person name="Hundley H."/>
            <person name="Pangilinan J."/>
            <person name="Johnson J."/>
            <person name="Barry K."/>
            <person name="LaButti K."/>
            <person name="Ng V."/>
            <person name="Ahrendt S."/>
            <person name="Min B."/>
            <person name="Choi I.G."/>
            <person name="Park H."/>
            <person name="Plett J.M."/>
            <person name="Magnuson J."/>
            <person name="Spatafora J.W."/>
            <person name="Nagy L.G."/>
            <person name="Henrissat B."/>
            <person name="Grigoriev I.V."/>
            <person name="Yang Z.L."/>
            <person name="Xu J."/>
            <person name="Martin F.M."/>
        </authorList>
    </citation>
    <scope>NUCLEOTIDE SEQUENCE</scope>
    <source>
        <strain evidence="1">KUC20120723A-06</strain>
    </source>
</reference>
<name>A0ACB8B6H7_9AGAM</name>
<evidence type="ECO:0000313" key="1">
    <source>
        <dbReference type="EMBL" id="KAH7920869.1"/>
    </source>
</evidence>
<dbReference type="Proteomes" id="UP000790709">
    <property type="component" value="Unassembled WGS sequence"/>
</dbReference>
<protein>
    <submittedName>
        <fullName evidence="1">Uncharacterized protein</fullName>
    </submittedName>
</protein>
<evidence type="ECO:0000313" key="2">
    <source>
        <dbReference type="Proteomes" id="UP000790709"/>
    </source>
</evidence>
<organism evidence="1 2">
    <name type="scientific">Leucogyrophana mollusca</name>
    <dbReference type="NCBI Taxonomy" id="85980"/>
    <lineage>
        <taxon>Eukaryota</taxon>
        <taxon>Fungi</taxon>
        <taxon>Dikarya</taxon>
        <taxon>Basidiomycota</taxon>
        <taxon>Agaricomycotina</taxon>
        <taxon>Agaricomycetes</taxon>
        <taxon>Agaricomycetidae</taxon>
        <taxon>Boletales</taxon>
        <taxon>Boletales incertae sedis</taxon>
        <taxon>Leucogyrophana</taxon>
    </lineage>
</organism>
<proteinExistence type="predicted"/>
<keyword evidence="2" id="KW-1185">Reference proteome</keyword>